<comment type="caution">
    <text evidence="2">The sequence shown here is derived from an EMBL/GenBank/DDBJ whole genome shotgun (WGS) entry which is preliminary data.</text>
</comment>
<dbReference type="Proteomes" id="UP000483379">
    <property type="component" value="Unassembled WGS sequence"/>
</dbReference>
<reference evidence="2 3" key="1">
    <citation type="submission" date="2020-02" db="EMBL/GenBank/DDBJ databases">
        <title>Genome sequences of Thiorhodococcus mannitoliphagus and Thiorhodococcus minor, purple sulfur photosynthetic bacteria in the gammaproteobacterial family, Chromatiaceae.</title>
        <authorList>
            <person name="Aviles F.A."/>
            <person name="Meyer T.E."/>
            <person name="Kyndt J.A."/>
        </authorList>
    </citation>
    <scope>NUCLEOTIDE SEQUENCE [LARGE SCALE GENOMIC DNA]</scope>
    <source>
        <strain evidence="2 3">DSM 11518</strain>
    </source>
</reference>
<dbReference type="RefSeq" id="WP_164454845.1">
    <property type="nucleotide sequence ID" value="NZ_JAAIJQ010000081.1"/>
</dbReference>
<sequence length="81" mass="9072">MLSRRISDEWVSFLFLDMDPARDTPEKIRQYFEAWAASFRGLVARDVAEAQAIAARYHAYFSTEPAMDAAGYRIAPPAGSA</sequence>
<protein>
    <submittedName>
        <fullName evidence="2">Uncharacterized protein</fullName>
    </submittedName>
</protein>
<dbReference type="EMBL" id="JAAIJQ010000081">
    <property type="protein sequence ID" value="NEV64269.1"/>
    <property type="molecule type" value="Genomic_DNA"/>
</dbReference>
<proteinExistence type="inferred from homology"/>
<evidence type="ECO:0000256" key="1">
    <source>
        <dbReference type="ARBA" id="ARBA00010996"/>
    </source>
</evidence>
<dbReference type="Gene3D" id="3.40.30.10">
    <property type="entry name" value="Glutaredoxin"/>
    <property type="match status" value="1"/>
</dbReference>
<dbReference type="SUPFAM" id="SSF52833">
    <property type="entry name" value="Thioredoxin-like"/>
    <property type="match status" value="1"/>
</dbReference>
<dbReference type="AlphaFoldDB" id="A0A6M0K4D1"/>
<evidence type="ECO:0000313" key="2">
    <source>
        <dbReference type="EMBL" id="NEV64269.1"/>
    </source>
</evidence>
<evidence type="ECO:0000313" key="3">
    <source>
        <dbReference type="Proteomes" id="UP000483379"/>
    </source>
</evidence>
<organism evidence="2 3">
    <name type="scientific">Thiorhodococcus minor</name>
    <dbReference type="NCBI Taxonomy" id="57489"/>
    <lineage>
        <taxon>Bacteria</taxon>
        <taxon>Pseudomonadati</taxon>
        <taxon>Pseudomonadota</taxon>
        <taxon>Gammaproteobacteria</taxon>
        <taxon>Chromatiales</taxon>
        <taxon>Chromatiaceae</taxon>
        <taxon>Thiorhodococcus</taxon>
    </lineage>
</organism>
<keyword evidence="3" id="KW-1185">Reference proteome</keyword>
<dbReference type="InterPro" id="IPR036249">
    <property type="entry name" value="Thioredoxin-like_sf"/>
</dbReference>
<comment type="similarity">
    <text evidence="1">Belongs to the SCO1/2 family.</text>
</comment>
<name>A0A6M0K4D1_9GAMM</name>
<dbReference type="InterPro" id="IPR003782">
    <property type="entry name" value="SCO1/SenC"/>
</dbReference>
<accession>A0A6M0K4D1</accession>
<gene>
    <name evidence="2" type="ORF">G3446_20675</name>
</gene>
<dbReference type="Pfam" id="PF02630">
    <property type="entry name" value="SCO1-SenC"/>
    <property type="match status" value="1"/>
</dbReference>